<proteinExistence type="predicted"/>
<evidence type="ECO:0000313" key="3">
    <source>
        <dbReference type="RefSeq" id="XP_011313891.1"/>
    </source>
</evidence>
<protein>
    <submittedName>
        <fullName evidence="3 4">Uncharacterized protein</fullName>
    </submittedName>
</protein>
<feature type="region of interest" description="Disordered" evidence="1">
    <location>
        <begin position="167"/>
        <end position="206"/>
    </location>
</feature>
<keyword evidence="2" id="KW-1185">Reference proteome</keyword>
<reference evidence="3 4" key="1">
    <citation type="submission" date="2025-04" db="UniProtKB">
        <authorList>
            <consortium name="RefSeq"/>
        </authorList>
    </citation>
    <scope>IDENTIFICATION</scope>
    <source>
        <strain evidence="3 4">USDA-PBARC FA_bdor</strain>
        <tissue evidence="3 4">Whole organism</tissue>
    </source>
</reference>
<accession>A0A9R1TQH8</accession>
<dbReference type="RefSeq" id="XP_011313892.1">
    <property type="nucleotide sequence ID" value="XM_011315590.1"/>
</dbReference>
<organism evidence="2 3">
    <name type="scientific">Fopius arisanus</name>
    <dbReference type="NCBI Taxonomy" id="64838"/>
    <lineage>
        <taxon>Eukaryota</taxon>
        <taxon>Metazoa</taxon>
        <taxon>Ecdysozoa</taxon>
        <taxon>Arthropoda</taxon>
        <taxon>Hexapoda</taxon>
        <taxon>Insecta</taxon>
        <taxon>Pterygota</taxon>
        <taxon>Neoptera</taxon>
        <taxon>Endopterygota</taxon>
        <taxon>Hymenoptera</taxon>
        <taxon>Apocrita</taxon>
        <taxon>Ichneumonoidea</taxon>
        <taxon>Braconidae</taxon>
        <taxon>Opiinae</taxon>
        <taxon>Fopius</taxon>
    </lineage>
</organism>
<dbReference type="GeneID" id="105273261"/>
<name>A0A9R1UB55_9HYME</name>
<evidence type="ECO:0000313" key="2">
    <source>
        <dbReference type="Proteomes" id="UP000694866"/>
    </source>
</evidence>
<dbReference type="RefSeq" id="XP_011313891.1">
    <property type="nucleotide sequence ID" value="XM_011315589.1"/>
</dbReference>
<feature type="compositionally biased region" description="Basic and acidic residues" evidence="1">
    <location>
        <begin position="167"/>
        <end position="179"/>
    </location>
</feature>
<accession>A0A9R1UB55</accession>
<evidence type="ECO:0000313" key="4">
    <source>
        <dbReference type="RefSeq" id="XP_011313892.1"/>
    </source>
</evidence>
<evidence type="ECO:0000256" key="1">
    <source>
        <dbReference type="SAM" id="MobiDB-lite"/>
    </source>
</evidence>
<feature type="compositionally biased region" description="Polar residues" evidence="1">
    <location>
        <begin position="180"/>
        <end position="194"/>
    </location>
</feature>
<dbReference type="OrthoDB" id="7701649at2759"/>
<dbReference type="KEGG" id="fas:105273261"/>
<dbReference type="Proteomes" id="UP000694866">
    <property type="component" value="Unplaced"/>
</dbReference>
<sequence>MLWKGLVRGQIEEENRINKLAVALLGSQCPKSTCHNDYLTFLPSAPPSTNSTLWYLQQHSFNVRKACADLIAFEDDVNEKRDGTHRDDLFHVPQDKKPDFNTRVLDSQPSRKTIVSTKIRKDPRRINQRIHIDLTLSDEETPPKKKKGKNRKELSWLKKLLDRERSKKQTKVKIADAHSTDNFQNQSQMLMGQSQDKEDMPEISAGSKEEIDRCLVNAIDMCSVSTTVSTTDHINPGKIFWNDVDLFGNADYDELDFDVDRDFRDTFVEKEEFEGIVSGGSIRSNNDNADEGECSVTSNYRVDSYENISMMDNIVDDDINDQDILDKDTFSTIKRNLTNWSYLFNDPLINIDSSGDAISSGKFAGNSKLLGEGAKTSVEGMLGLMEKPDNIAKGDEYNLKSSGSCERVRDTLVCQRIIPNVNDSTLSGVSSTTSSCTSPSQSCLPSVPRRTPHVTSQWFTPSSSLSGTFDESGCQDVKTIKILPPKSGDARKMRLLKVSSNVKSIGEWPQKLHQTIVFSSMQQEIKKFN</sequence>
<dbReference type="AlphaFoldDB" id="A0A9R1UB55"/>
<feature type="region of interest" description="Disordered" evidence="1">
    <location>
        <begin position="133"/>
        <end position="152"/>
    </location>
</feature>
<gene>
    <name evidence="3 4" type="primary">LOC105273261</name>
</gene>